<accession>A0ABU9H981</accession>
<keyword evidence="3" id="KW-0813">Transport</keyword>
<comment type="subcellular location">
    <subcellularLocation>
        <location evidence="1">Cell membrane</location>
        <topology evidence="1">Multi-pass membrane protein</topology>
    </subcellularLocation>
</comment>
<evidence type="ECO:0000313" key="11">
    <source>
        <dbReference type="EMBL" id="MEL0658439.1"/>
    </source>
</evidence>
<dbReference type="InterPro" id="IPR025857">
    <property type="entry name" value="MacB_PCD"/>
</dbReference>
<evidence type="ECO:0000256" key="4">
    <source>
        <dbReference type="ARBA" id="ARBA00022475"/>
    </source>
</evidence>
<keyword evidence="7 8" id="KW-0472">Membrane</keyword>
<reference evidence="11 12" key="1">
    <citation type="submission" date="2024-02" db="EMBL/GenBank/DDBJ databases">
        <title>Bacteria isolated from the canopy kelp, Nereocystis luetkeana.</title>
        <authorList>
            <person name="Pfister C.A."/>
            <person name="Younker I.T."/>
            <person name="Light S.H."/>
        </authorList>
    </citation>
    <scope>NUCLEOTIDE SEQUENCE [LARGE SCALE GENOMIC DNA]</scope>
    <source>
        <strain evidence="11 12">TI.2.07</strain>
    </source>
</reference>
<evidence type="ECO:0000256" key="5">
    <source>
        <dbReference type="ARBA" id="ARBA00022692"/>
    </source>
</evidence>
<dbReference type="InterPro" id="IPR011925">
    <property type="entry name" value="LolCE_TM"/>
</dbReference>
<evidence type="ECO:0000259" key="9">
    <source>
        <dbReference type="Pfam" id="PF02687"/>
    </source>
</evidence>
<proteinExistence type="inferred from homology"/>
<keyword evidence="11" id="KW-0449">Lipoprotein</keyword>
<keyword evidence="5 8" id="KW-0812">Transmembrane</keyword>
<feature type="transmembrane region" description="Helical" evidence="8">
    <location>
        <begin position="378"/>
        <end position="398"/>
    </location>
</feature>
<keyword evidence="6 8" id="KW-1133">Transmembrane helix</keyword>
<sequence length="413" mass="45470">MFRPLSLFVGLRYSKAKHKNKFVSFISMASIFGIVLGVAVLIVGLSTMNGFENALRDKLLSVIPHAELEVVKGDFEDETNILAQVRAHPGVTGASPYIVMNALLQNNIKMKALQMRAITPETETQVTAIEKYIKQGGWELLSTTDSSIILGEPVAKQLGLSVGEHVTLLLPQISSDKLRAPRKFMFTLTGTFKMGGQVDSTLGFIHINKAKEMLNLNHATGIAFKVDDVLQAQVLSREVAYSIPVYMYIKSWITSQGYLYQDIQMVKSLMYVILLLVVAVACFNIVSTLVMAVNEKRGDIAILKTMGADKWSLRAIFIVQGAFNGLVGCIFGALLGVYLAINLSSIFSTFEELLGRKLLSGDIYFIDYLPSQLDYKQVFIIAGVAFVMSVVATIYPAWTASNIEPAKELGYSH</sequence>
<dbReference type="PANTHER" id="PTHR30489:SF0">
    <property type="entry name" value="LIPOPROTEIN-RELEASING SYSTEM TRANSMEMBRANE PROTEIN LOLE"/>
    <property type="match status" value="1"/>
</dbReference>
<evidence type="ECO:0000256" key="3">
    <source>
        <dbReference type="ARBA" id="ARBA00022448"/>
    </source>
</evidence>
<protein>
    <submittedName>
        <fullName evidence="11">Lipoprotein-releasing ABC transporter permease subunit LolE</fullName>
    </submittedName>
</protein>
<feature type="transmembrane region" description="Helical" evidence="8">
    <location>
        <begin position="269"/>
        <end position="294"/>
    </location>
</feature>
<comment type="similarity">
    <text evidence="2">Belongs to the ABC-4 integral membrane protein family. LolC/E subfamily.</text>
</comment>
<evidence type="ECO:0000256" key="7">
    <source>
        <dbReference type="ARBA" id="ARBA00023136"/>
    </source>
</evidence>
<comment type="caution">
    <text evidence="11">The sequence shown here is derived from an EMBL/GenBank/DDBJ whole genome shotgun (WGS) entry which is preliminary data.</text>
</comment>
<evidence type="ECO:0000256" key="2">
    <source>
        <dbReference type="ARBA" id="ARBA00005236"/>
    </source>
</evidence>
<evidence type="ECO:0000256" key="8">
    <source>
        <dbReference type="SAM" id="Phobius"/>
    </source>
</evidence>
<dbReference type="Pfam" id="PF02687">
    <property type="entry name" value="FtsX"/>
    <property type="match status" value="1"/>
</dbReference>
<feature type="domain" description="ABC3 transporter permease C-terminal" evidence="9">
    <location>
        <begin position="272"/>
        <end position="405"/>
    </location>
</feature>
<dbReference type="NCBIfam" id="TIGR02212">
    <property type="entry name" value="lolCE"/>
    <property type="match status" value="1"/>
</dbReference>
<evidence type="ECO:0000256" key="1">
    <source>
        <dbReference type="ARBA" id="ARBA00004651"/>
    </source>
</evidence>
<dbReference type="InterPro" id="IPR051447">
    <property type="entry name" value="Lipoprotein-release_system"/>
</dbReference>
<feature type="domain" description="MacB-like periplasmic core" evidence="10">
    <location>
        <begin position="27"/>
        <end position="233"/>
    </location>
</feature>
<evidence type="ECO:0000313" key="12">
    <source>
        <dbReference type="Proteomes" id="UP001366060"/>
    </source>
</evidence>
<keyword evidence="12" id="KW-1185">Reference proteome</keyword>
<dbReference type="InterPro" id="IPR003838">
    <property type="entry name" value="ABC3_permease_C"/>
</dbReference>
<evidence type="ECO:0000256" key="6">
    <source>
        <dbReference type="ARBA" id="ARBA00022989"/>
    </source>
</evidence>
<dbReference type="Pfam" id="PF12704">
    <property type="entry name" value="MacB_PCD"/>
    <property type="match status" value="1"/>
</dbReference>
<organism evidence="11 12">
    <name type="scientific">Psychromonas arctica</name>
    <dbReference type="NCBI Taxonomy" id="168275"/>
    <lineage>
        <taxon>Bacteria</taxon>
        <taxon>Pseudomonadati</taxon>
        <taxon>Pseudomonadota</taxon>
        <taxon>Gammaproteobacteria</taxon>
        <taxon>Alteromonadales</taxon>
        <taxon>Psychromonadaceae</taxon>
        <taxon>Psychromonas</taxon>
    </lineage>
</organism>
<dbReference type="EMBL" id="JBAKBA010000007">
    <property type="protein sequence ID" value="MEL0658439.1"/>
    <property type="molecule type" value="Genomic_DNA"/>
</dbReference>
<dbReference type="RefSeq" id="WP_341627096.1">
    <property type="nucleotide sequence ID" value="NZ_JBAKBA010000007.1"/>
</dbReference>
<feature type="transmembrane region" description="Helical" evidence="8">
    <location>
        <begin position="315"/>
        <end position="341"/>
    </location>
</feature>
<dbReference type="PANTHER" id="PTHR30489">
    <property type="entry name" value="LIPOPROTEIN-RELEASING SYSTEM TRANSMEMBRANE PROTEIN LOLE"/>
    <property type="match status" value="1"/>
</dbReference>
<keyword evidence="4" id="KW-1003">Cell membrane</keyword>
<name>A0ABU9H981_9GAMM</name>
<dbReference type="Proteomes" id="UP001366060">
    <property type="component" value="Unassembled WGS sequence"/>
</dbReference>
<feature type="transmembrane region" description="Helical" evidence="8">
    <location>
        <begin position="22"/>
        <end position="45"/>
    </location>
</feature>
<dbReference type="NCBIfam" id="NF008357">
    <property type="entry name" value="PRK11146.1"/>
    <property type="match status" value="1"/>
</dbReference>
<gene>
    <name evidence="11" type="primary">lolE</name>
    <name evidence="11" type="ORF">V6255_04720</name>
</gene>
<evidence type="ECO:0000259" key="10">
    <source>
        <dbReference type="Pfam" id="PF12704"/>
    </source>
</evidence>